<dbReference type="InterPro" id="IPR011935">
    <property type="entry name" value="CHP02231"/>
</dbReference>
<dbReference type="PANTHER" id="PTHR31005">
    <property type="entry name" value="DUF4139 DOMAIN-CONTAINING PROTEIN"/>
    <property type="match status" value="1"/>
</dbReference>
<sequence>MCASALACTYTVSSTHKLQRLGTQLLLPLGYFPRREAARTRPILTRWQSHHLNHLHCFGPAACNRMMLTFSYTRSTLPTTSFLTLCTPILISTAGTRQDLFYQQSALIHSSTVESTSSKSGRFKRRNISVTLTLPGRSIEMAESSASNRLPDEIMSQIIIYALDQAFCNIDMARSTLTLSKPLFARIEGISRSSRRLRAITLSEWFRLFLVKHIDDWTWASRLKGLHSWVRHIVCPPHALEYPVSPNVLKNFPNLRSARLSLSCDYQFNSLQSLGDMYPSAPAQLELVPGFTYREPVTAFPPTMTSISIRSTHGSETPLLRALGLHCPDLRALRLNKCTMFECCMGSDSSSNSGTQDPGSSESESEDEYYGQIADGSECPFWGAFPFDHNIYFGDEGVEAYAEELATELQPLKNLEEISLGVYLTPYASLAEHRLSHYPWRHLETSQVAVNTAAPVNSPNLPLGDVHTTAPATTPATTPLFPFSTSQLEPPSYVNPALWSYDCGACRKAYAESTANAERMAGLILANMLPKLKQIEWASFFETHHSVHSECVSGNEGSAGYRRGTGSHKWRVVRDEAGTLLDLRLAFLSIDLHRGEFNMDNTISDNSTSCYLPIELTTLIVSFLHDQKSDLATAALASRTFYFAVVPRLYAHINFSHVSNGSRVKWVKTIALWTRTLNSNKYLASLVETLNLHVPESDLPVLYRRILGALLACVNLQELEIWHASHNTPVSWIFPEQPTFALHKLVSYIPASTGIARVLESQPSIRTLRLETFTLRLPISRGSLPYLTHYAGPSKLIVQARAQGDVWEHLVHAELQDAYRPMTGMLDAMPHLKSLDIVVAGWTRDAFQEIAKKCQQLSCLTIRDANGLFHSWQDGRLIRFATTPSFMAGLSAFEHLSSLTINAPYPLYHGRAPASTEKAQLMAWHTHCPTLRHFISPTGLEWVFIPDSSATSSADDGPAGQWLVIGGDTTLSQNSGTFATDPGMFGMRRAGDMRERASDDNVDELIAIIERLNREVKFIRSNGCVNVAGHAPIACMFNDLTISTTNYHSRPPLLPVQGSSTGPHSSRDPTHIVRWWYLPQSPHHHDALIESITVFPSNRAEIKRRREQNHIHIGRLPSGINEDSIQAPCHDQLRATTTAINIGRTLDILRNEGTTVQELSEFCRNYGRTLDSKSINIEGVQRVLDLPGPRQLAVVKRIQELHVEITKVQEELNEVTWRAGRGTAITVTVLAETGDSVELLLTYVVSDAGWTPLHDVRASIGKTCRGSFTITVHYRASITQTTGGNWSDMRTSTHSLGYWFSNTGGLRNDYFHSASPLHSTTNPMYSPASPGALGAGPTAYSPPPPMVLHQAYFATAGVLNPTFDIPGQRDIRVAGEVTKLLSPYSSLRPIWNGFVRRVRRRASS</sequence>
<feature type="region of interest" description="Disordered" evidence="1">
    <location>
        <begin position="347"/>
        <end position="370"/>
    </location>
</feature>
<proteinExistence type="predicted"/>
<keyword evidence="3" id="KW-1185">Reference proteome</keyword>
<dbReference type="STRING" id="983506.L8X573"/>
<evidence type="ECO:0000256" key="1">
    <source>
        <dbReference type="SAM" id="MobiDB-lite"/>
    </source>
</evidence>
<dbReference type="HOGENOM" id="CLU_254120_0_0_1"/>
<reference evidence="2 3" key="1">
    <citation type="journal article" date="2013" name="Nat. Commun.">
        <title>The evolution and pathogenic mechanisms of the rice sheath blight pathogen.</title>
        <authorList>
            <person name="Zheng A."/>
            <person name="Lin R."/>
            <person name="Xu L."/>
            <person name="Qin P."/>
            <person name="Tang C."/>
            <person name="Ai P."/>
            <person name="Zhang D."/>
            <person name="Liu Y."/>
            <person name="Sun Z."/>
            <person name="Feng H."/>
            <person name="Wang Y."/>
            <person name="Chen Y."/>
            <person name="Liang X."/>
            <person name="Fu R."/>
            <person name="Li Q."/>
            <person name="Zhang J."/>
            <person name="Yu X."/>
            <person name="Xie Z."/>
            <person name="Ding L."/>
            <person name="Guan P."/>
            <person name="Tang J."/>
            <person name="Liang Y."/>
            <person name="Wang S."/>
            <person name="Deng Q."/>
            <person name="Li S."/>
            <person name="Zhu J."/>
            <person name="Wang L."/>
            <person name="Liu H."/>
            <person name="Li P."/>
        </authorList>
    </citation>
    <scope>NUCLEOTIDE SEQUENCE [LARGE SCALE GENOMIC DNA]</scope>
    <source>
        <strain evidence="3">AG-1 IA</strain>
    </source>
</reference>
<feature type="compositionally biased region" description="Polar residues" evidence="1">
    <location>
        <begin position="347"/>
        <end position="359"/>
    </location>
</feature>
<dbReference type="Proteomes" id="UP000011668">
    <property type="component" value="Unassembled WGS sequence"/>
</dbReference>
<name>L8X573_THACA</name>
<evidence type="ECO:0000313" key="2">
    <source>
        <dbReference type="EMBL" id="ELU45340.1"/>
    </source>
</evidence>
<dbReference type="InterPro" id="IPR032675">
    <property type="entry name" value="LRR_dom_sf"/>
</dbReference>
<dbReference type="Gene3D" id="3.80.10.10">
    <property type="entry name" value="Ribonuclease Inhibitor"/>
    <property type="match status" value="1"/>
</dbReference>
<evidence type="ECO:0000313" key="3">
    <source>
        <dbReference type="Proteomes" id="UP000011668"/>
    </source>
</evidence>
<dbReference type="OrthoDB" id="3214911at2759"/>
<comment type="caution">
    <text evidence="2">The sequence shown here is derived from an EMBL/GenBank/DDBJ whole genome shotgun (WGS) entry which is preliminary data.</text>
</comment>
<organism evidence="2 3">
    <name type="scientific">Thanatephorus cucumeris (strain AG1-IA)</name>
    <name type="common">Rice sheath blight fungus</name>
    <name type="synonym">Rhizoctonia solani</name>
    <dbReference type="NCBI Taxonomy" id="983506"/>
    <lineage>
        <taxon>Eukaryota</taxon>
        <taxon>Fungi</taxon>
        <taxon>Dikarya</taxon>
        <taxon>Basidiomycota</taxon>
        <taxon>Agaricomycotina</taxon>
        <taxon>Agaricomycetes</taxon>
        <taxon>Cantharellales</taxon>
        <taxon>Ceratobasidiaceae</taxon>
        <taxon>Rhizoctonia</taxon>
        <taxon>Rhizoctonia solani AG-1</taxon>
    </lineage>
</organism>
<dbReference type="EMBL" id="AFRT01000096">
    <property type="protein sequence ID" value="ELU45340.1"/>
    <property type="molecule type" value="Genomic_DNA"/>
</dbReference>
<gene>
    <name evidence="2" type="ORF">AG1IA_00623</name>
</gene>
<accession>L8X573</accession>
<dbReference type="PANTHER" id="PTHR31005:SF8">
    <property type="entry name" value="DUF4139 DOMAIN-CONTAINING PROTEIN"/>
    <property type="match status" value="1"/>
</dbReference>
<protein>
    <submittedName>
        <fullName evidence="2">F-box-like domain-containing protein</fullName>
    </submittedName>
</protein>